<dbReference type="InterPro" id="IPR036779">
    <property type="entry name" value="LysM_dom_sf"/>
</dbReference>
<keyword evidence="3" id="KW-0732">Signal</keyword>
<dbReference type="PANTHER" id="PTHR34997">
    <property type="entry name" value="AM15"/>
    <property type="match status" value="1"/>
</dbReference>
<evidence type="ECO:0000256" key="3">
    <source>
        <dbReference type="SAM" id="SignalP"/>
    </source>
</evidence>
<feature type="domain" description="LysM" evidence="4">
    <location>
        <begin position="343"/>
        <end position="389"/>
    </location>
</feature>
<dbReference type="GO" id="GO:0008061">
    <property type="term" value="F:chitin binding"/>
    <property type="evidence" value="ECO:0007669"/>
    <property type="project" value="UniProtKB-KW"/>
</dbReference>
<evidence type="ECO:0000259" key="4">
    <source>
        <dbReference type="PROSITE" id="PS51782"/>
    </source>
</evidence>
<protein>
    <recommendedName>
        <fullName evidence="4">LysM domain-containing protein</fullName>
    </recommendedName>
</protein>
<keyword evidence="1" id="KW-0147">Chitin-binding</keyword>
<dbReference type="InterPro" id="IPR018392">
    <property type="entry name" value="LysM"/>
</dbReference>
<dbReference type="Gene3D" id="3.10.350.10">
    <property type="entry name" value="LysM domain"/>
    <property type="match status" value="3"/>
</dbReference>
<feature type="domain" description="LysM" evidence="4">
    <location>
        <begin position="214"/>
        <end position="259"/>
    </location>
</feature>
<dbReference type="GeneID" id="34607380"/>
<feature type="chain" id="PRO_5013358676" description="LysM domain-containing protein" evidence="3">
    <location>
        <begin position="17"/>
        <end position="588"/>
    </location>
</feature>
<dbReference type="PANTHER" id="PTHR34997:SF1">
    <property type="entry name" value="PEPTIDOGLYCAN-BINDING LYSIN DOMAIN"/>
    <property type="match status" value="1"/>
</dbReference>
<dbReference type="EMBL" id="KV878367">
    <property type="protein sequence ID" value="OJJ42140.1"/>
    <property type="molecule type" value="Genomic_DNA"/>
</dbReference>
<dbReference type="SMART" id="SM00257">
    <property type="entry name" value="LysM"/>
    <property type="match status" value="2"/>
</dbReference>
<evidence type="ECO:0000256" key="1">
    <source>
        <dbReference type="ARBA" id="ARBA00022669"/>
    </source>
</evidence>
<name>A0A1L9S4P6_9EURO</name>
<evidence type="ECO:0000256" key="2">
    <source>
        <dbReference type="ARBA" id="ARBA00023026"/>
    </source>
</evidence>
<dbReference type="RefSeq" id="XP_022576650.1">
    <property type="nucleotide sequence ID" value="XM_022720915.1"/>
</dbReference>
<dbReference type="PROSITE" id="PS51782">
    <property type="entry name" value="LYSM"/>
    <property type="match status" value="2"/>
</dbReference>
<reference evidence="6" key="1">
    <citation type="journal article" date="2017" name="Genome Biol.">
        <title>Comparative genomics reveals high biological diversity and specific adaptations in the industrially and medically important fungal genus Aspergillus.</title>
        <authorList>
            <person name="de Vries R.P."/>
            <person name="Riley R."/>
            <person name="Wiebenga A."/>
            <person name="Aguilar-Osorio G."/>
            <person name="Amillis S."/>
            <person name="Uchima C.A."/>
            <person name="Anderluh G."/>
            <person name="Asadollahi M."/>
            <person name="Askin M."/>
            <person name="Barry K."/>
            <person name="Battaglia E."/>
            <person name="Bayram O."/>
            <person name="Benocci T."/>
            <person name="Braus-Stromeyer S.A."/>
            <person name="Caldana C."/>
            <person name="Canovas D."/>
            <person name="Cerqueira G.C."/>
            <person name="Chen F."/>
            <person name="Chen W."/>
            <person name="Choi C."/>
            <person name="Clum A."/>
            <person name="Dos Santos R.A."/>
            <person name="Damasio A.R."/>
            <person name="Diallinas G."/>
            <person name="Emri T."/>
            <person name="Fekete E."/>
            <person name="Flipphi M."/>
            <person name="Freyberg S."/>
            <person name="Gallo A."/>
            <person name="Gournas C."/>
            <person name="Habgood R."/>
            <person name="Hainaut M."/>
            <person name="Harispe M.L."/>
            <person name="Henrissat B."/>
            <person name="Hilden K.S."/>
            <person name="Hope R."/>
            <person name="Hossain A."/>
            <person name="Karabika E."/>
            <person name="Karaffa L."/>
            <person name="Karanyi Z."/>
            <person name="Krasevec N."/>
            <person name="Kuo A."/>
            <person name="Kusch H."/>
            <person name="LaButti K."/>
            <person name="Lagendijk E.L."/>
            <person name="Lapidus A."/>
            <person name="Levasseur A."/>
            <person name="Lindquist E."/>
            <person name="Lipzen A."/>
            <person name="Logrieco A.F."/>
            <person name="MacCabe A."/>
            <person name="Maekelae M.R."/>
            <person name="Malavazi I."/>
            <person name="Melin P."/>
            <person name="Meyer V."/>
            <person name="Mielnichuk N."/>
            <person name="Miskei M."/>
            <person name="Molnar A.P."/>
            <person name="Mule G."/>
            <person name="Ngan C.Y."/>
            <person name="Orejas M."/>
            <person name="Orosz E."/>
            <person name="Ouedraogo J.P."/>
            <person name="Overkamp K.M."/>
            <person name="Park H.-S."/>
            <person name="Perrone G."/>
            <person name="Piumi F."/>
            <person name="Punt P.J."/>
            <person name="Ram A.F."/>
            <person name="Ramon A."/>
            <person name="Rauscher S."/>
            <person name="Record E."/>
            <person name="Riano-Pachon D.M."/>
            <person name="Robert V."/>
            <person name="Roehrig J."/>
            <person name="Ruller R."/>
            <person name="Salamov A."/>
            <person name="Salih N.S."/>
            <person name="Samson R.A."/>
            <person name="Sandor E."/>
            <person name="Sanguinetti M."/>
            <person name="Schuetze T."/>
            <person name="Sepcic K."/>
            <person name="Shelest E."/>
            <person name="Sherlock G."/>
            <person name="Sophianopoulou V."/>
            <person name="Squina F.M."/>
            <person name="Sun H."/>
            <person name="Susca A."/>
            <person name="Todd R.B."/>
            <person name="Tsang A."/>
            <person name="Unkles S.E."/>
            <person name="van de Wiele N."/>
            <person name="van Rossen-Uffink D."/>
            <person name="Oliveira J.V."/>
            <person name="Vesth T.C."/>
            <person name="Visser J."/>
            <person name="Yu J.-H."/>
            <person name="Zhou M."/>
            <person name="Andersen M.R."/>
            <person name="Archer D.B."/>
            <person name="Baker S.E."/>
            <person name="Benoit I."/>
            <person name="Brakhage A.A."/>
            <person name="Braus G.H."/>
            <person name="Fischer R."/>
            <person name="Frisvad J.C."/>
            <person name="Goldman G.H."/>
            <person name="Houbraken J."/>
            <person name="Oakley B."/>
            <person name="Pocsi I."/>
            <person name="Scazzocchio C."/>
            <person name="Seiboth B."/>
            <person name="vanKuyk P.A."/>
            <person name="Wortman J."/>
            <person name="Dyer P.S."/>
            <person name="Grigoriev I.V."/>
        </authorList>
    </citation>
    <scope>NUCLEOTIDE SEQUENCE [LARGE SCALE GENOMIC DNA]</scope>
    <source>
        <strain evidence="6">CBS 506.65</strain>
    </source>
</reference>
<dbReference type="InterPro" id="IPR052210">
    <property type="entry name" value="LysM1-like"/>
</dbReference>
<dbReference type="VEuPathDB" id="FungiDB:ASPZODRAFT_105672"/>
<evidence type="ECO:0000313" key="6">
    <source>
        <dbReference type="Proteomes" id="UP000184188"/>
    </source>
</evidence>
<dbReference type="CDD" id="cd00118">
    <property type="entry name" value="LysM"/>
    <property type="match status" value="2"/>
</dbReference>
<dbReference type="Proteomes" id="UP000184188">
    <property type="component" value="Unassembled WGS sequence"/>
</dbReference>
<keyword evidence="2" id="KW-0843">Virulence</keyword>
<proteinExistence type="predicted"/>
<accession>A0A1L9S4P6</accession>
<evidence type="ECO:0000313" key="5">
    <source>
        <dbReference type="EMBL" id="OJJ42140.1"/>
    </source>
</evidence>
<feature type="signal peptide" evidence="3">
    <location>
        <begin position="1"/>
        <end position="16"/>
    </location>
</feature>
<dbReference type="STRING" id="1073090.A0A1L9S4P6"/>
<dbReference type="AlphaFoldDB" id="A0A1L9S4P6"/>
<organism evidence="5 6">
    <name type="scientific">Penicilliopsis zonata CBS 506.65</name>
    <dbReference type="NCBI Taxonomy" id="1073090"/>
    <lineage>
        <taxon>Eukaryota</taxon>
        <taxon>Fungi</taxon>
        <taxon>Dikarya</taxon>
        <taxon>Ascomycota</taxon>
        <taxon>Pezizomycotina</taxon>
        <taxon>Eurotiomycetes</taxon>
        <taxon>Eurotiomycetidae</taxon>
        <taxon>Eurotiales</taxon>
        <taxon>Aspergillaceae</taxon>
        <taxon>Penicilliopsis</taxon>
    </lineage>
</organism>
<dbReference type="SUPFAM" id="SSF54106">
    <property type="entry name" value="LysM domain"/>
    <property type="match status" value="2"/>
</dbReference>
<dbReference type="Pfam" id="PF01476">
    <property type="entry name" value="LysM"/>
    <property type="match status" value="2"/>
</dbReference>
<gene>
    <name evidence="5" type="ORF">ASPZODRAFT_105672</name>
</gene>
<sequence>MAKLLAALLLLPIALCQQVNGISYSFDRMGLSSSCLDAVNTTVSCPAWLPLHIGFEDATVKLLPEDQLNDLCETPCLDELAALRPRIQSACNASTDVMMPRSIAYPATYIVDRYLYGAKLSCLKDSSTGNYCDVQIAQWNESEPQYNWNCSACGLEFQRIQLGSPFGYYAQEARDFASLTASCGVSGYTYTKPTPYAINASATITATSPMCTASSYSVQKEDTCVTISGAQGVSTFGLIQANQLDLGCFHLAPGQSLCLPPTCQTHQLEMLETCQTLVKEQNITMAQLLAWNPMIDTGCTNLASWRGCSPGGTITVQPADGTATTPAPAPTNAQGQSNHNCGRWYQVQPSDYCAAISVKFHITLNDFYFLNPQVDHDCSNLWLGTSYCVAAVGDISTYPNYPASTASVTFTRPPPPPAFTPKPVPAAPLKPRAPGTVDNCTLYGNALQYENGMLADMMNKCDMWAAWAGVTVAQLIRWNPSLRPRPCVLSKEYSYCMEKSMNVPPFGYCMEPNTTLIPSTSVQPSSCDCYIQFRAADQEQFTCSMFPALFHISVAEVTALNPWLGSDCDGQIWRSMSGGFVQLCVYGT</sequence>
<dbReference type="OrthoDB" id="5985073at2759"/>
<keyword evidence="6" id="KW-1185">Reference proteome</keyword>